<dbReference type="PROSITE" id="PS50966">
    <property type="entry name" value="ZF_SWIM"/>
    <property type="match status" value="1"/>
</dbReference>
<dbReference type="GO" id="GO:0008270">
    <property type="term" value="F:zinc ion binding"/>
    <property type="evidence" value="ECO:0007669"/>
    <property type="project" value="UniProtKB-KW"/>
</dbReference>
<evidence type="ECO:0000256" key="3">
    <source>
        <dbReference type="PROSITE-ProRule" id="PRU00325"/>
    </source>
</evidence>
<evidence type="ECO:0000259" key="5">
    <source>
        <dbReference type="PROSITE" id="PS51192"/>
    </source>
</evidence>
<dbReference type="CDD" id="cd18793">
    <property type="entry name" value="SF2_C_SNF"/>
    <property type="match status" value="1"/>
</dbReference>
<accession>A0A6N7QPJ7</accession>
<dbReference type="EMBL" id="WJPP01000002">
    <property type="protein sequence ID" value="MRH77972.1"/>
    <property type="molecule type" value="Genomic_DNA"/>
</dbReference>
<dbReference type="Pfam" id="PF00176">
    <property type="entry name" value="SNF2-rel_dom"/>
    <property type="match status" value="1"/>
</dbReference>
<protein>
    <submittedName>
        <fullName evidence="7">Helicase SNF2</fullName>
    </submittedName>
</protein>
<keyword evidence="2 7" id="KW-0067">ATP-binding</keyword>
<dbReference type="SUPFAM" id="SSF52540">
    <property type="entry name" value="P-loop containing nucleoside triphosphate hydrolases"/>
    <property type="match status" value="2"/>
</dbReference>
<reference evidence="7 8" key="1">
    <citation type="submission" date="2019-11" db="EMBL/GenBank/DDBJ databases">
        <authorList>
            <person name="Zhang X.Y."/>
        </authorList>
    </citation>
    <scope>NUCLEOTIDE SEQUENCE [LARGE SCALE GENOMIC DNA]</scope>
    <source>
        <strain evidence="7 8">C176</strain>
    </source>
</reference>
<feature type="domain" description="SWIM-type" evidence="4">
    <location>
        <begin position="48"/>
        <end position="98"/>
    </location>
</feature>
<dbReference type="RefSeq" id="WP_153719019.1">
    <property type="nucleotide sequence ID" value="NZ_WJPP01000002.1"/>
</dbReference>
<sequence length="1082" mass="120523">MTEPLEQWITERGEVALWERFSRESLEQGERLLREQAVLDCSPGGQGFFARVQADRRQVVSVDCRIHPLPSPLPVTCYCSCSEGEGCAHAVAAILHYLGRTAPACLKSHNPAIQHWLAELEVAAACSPDAHIGECLIYLLEQADAGAIVCTPKRVRRRRDGSYGRLMPFAGVRRAPPELLQPVDRRILRLLGEPGTALPPDDLAFLLDLLTQTHRAHWQSPQNPPLQKGIDRPGQLVWQPNIEGGQRLVLQAEETQLLTPRANPPVWIDPVTHQYGGLQIDIPPRVVDSILDAPEVGAEDLPALARALGKATLPVPAPSAPRRRRMNDVKPVPALRLTRLEDPTRVKHSDWTQAVAEFGFDYGGHQIAGDWAGDAVCEVVGGQVIEYRRDKAAEEAAFEQLKAMGLSPLGCLTQGRMAAESVSEWRRFVAEKLPMLQAEGWNVEIEPRFPWRLVEGEQWQVGAWQRERQPDWFEFDLSVEVDGERHAVLPRLLALIRDNPEGMTPKALEASDAKGHLLLDLDDGRMIAVPNRWLQTLLKGLTELYDPALHLRDGRLALPLGRAALLEALERMAPEQALDWQGDQSIRALGSRLAAIEDQPPAPTPSGLRGELRPYQQVGVSWLQYLARSGLGGVLADDMGLGKTLQVIAHLLLEKESGRALAPSLIVVPTSLLFNWEREIERFAPGLSVLRLHGPQRHAITKAASTCDVVLTTYGLLVKDIDVLAHRRWHLVVLDEAQAVKNPRAQAARAVRRLVAQQRISLTGTPLENHLGELWAQFDFVAPGLLGNAAAFKRVYRRPIEQAQDEQRLQTLRERVAPFILRRTKQAIASDLPEKTEMPLYAELMGRQRDLYEQLLAGQQLRVQEALAASGRPQSRMVVLDALLKLREVCCDPRLVSGAEASAPRESVKLDLLLDLVDELRQADRRVLIFSQFTRMLEIIEEALRERGHQWVKLTGATRDREGVVNQFQRGEVPLFLISLKAGGTGLNLTAADTVIHYDPWWNPAVARQATDRAHRIGQHNPVFVYHLLTRGTVEDRMMELQQEKADLSARLLGDGALKAMDPLDPNVVESLFAPLPDLSSD</sequence>
<dbReference type="Gene3D" id="3.40.50.300">
    <property type="entry name" value="P-loop containing nucleotide triphosphate hydrolases"/>
    <property type="match status" value="1"/>
</dbReference>
<feature type="domain" description="Helicase ATP-binding" evidence="5">
    <location>
        <begin position="624"/>
        <end position="784"/>
    </location>
</feature>
<dbReference type="SMART" id="SM00487">
    <property type="entry name" value="DEXDc"/>
    <property type="match status" value="1"/>
</dbReference>
<proteinExistence type="predicted"/>
<evidence type="ECO:0000313" key="7">
    <source>
        <dbReference type="EMBL" id="MRH77972.1"/>
    </source>
</evidence>
<dbReference type="InterPro" id="IPR027417">
    <property type="entry name" value="P-loop_NTPase"/>
</dbReference>
<dbReference type="CDD" id="cd18012">
    <property type="entry name" value="DEXQc_arch_SWI2_SNF2"/>
    <property type="match status" value="1"/>
</dbReference>
<keyword evidence="8" id="KW-1185">Reference proteome</keyword>
<dbReference type="GO" id="GO:0004386">
    <property type="term" value="F:helicase activity"/>
    <property type="evidence" value="ECO:0007669"/>
    <property type="project" value="UniProtKB-KW"/>
</dbReference>
<keyword evidence="3" id="KW-0862">Zinc</keyword>
<keyword evidence="3" id="KW-0479">Metal-binding</keyword>
<evidence type="ECO:0000259" key="4">
    <source>
        <dbReference type="PROSITE" id="PS50966"/>
    </source>
</evidence>
<organism evidence="7 8">
    <name type="scientific">Spiribacter salilacus</name>
    <dbReference type="NCBI Taxonomy" id="2664894"/>
    <lineage>
        <taxon>Bacteria</taxon>
        <taxon>Pseudomonadati</taxon>
        <taxon>Pseudomonadota</taxon>
        <taxon>Gammaproteobacteria</taxon>
        <taxon>Chromatiales</taxon>
        <taxon>Ectothiorhodospiraceae</taxon>
        <taxon>Spiribacter</taxon>
    </lineage>
</organism>
<gene>
    <name evidence="7" type="ORF">GH984_04565</name>
</gene>
<evidence type="ECO:0000256" key="2">
    <source>
        <dbReference type="ARBA" id="ARBA00022806"/>
    </source>
</evidence>
<dbReference type="InterPro" id="IPR038718">
    <property type="entry name" value="SNF2-like_sf"/>
</dbReference>
<dbReference type="AlphaFoldDB" id="A0A6N7QPJ7"/>
<dbReference type="Gene3D" id="3.40.50.10810">
    <property type="entry name" value="Tandem AAA-ATPase domain"/>
    <property type="match status" value="1"/>
</dbReference>
<dbReference type="InterPro" id="IPR001650">
    <property type="entry name" value="Helicase_C-like"/>
</dbReference>
<dbReference type="PROSITE" id="PS51194">
    <property type="entry name" value="HELICASE_CTER"/>
    <property type="match status" value="1"/>
</dbReference>
<dbReference type="InterPro" id="IPR049730">
    <property type="entry name" value="SNF2/RAD54-like_C"/>
</dbReference>
<dbReference type="Proteomes" id="UP000433788">
    <property type="component" value="Unassembled WGS sequence"/>
</dbReference>
<dbReference type="Pfam" id="PF00271">
    <property type="entry name" value="Helicase_C"/>
    <property type="match status" value="1"/>
</dbReference>
<feature type="domain" description="Helicase C-terminal" evidence="6">
    <location>
        <begin position="909"/>
        <end position="1065"/>
    </location>
</feature>
<keyword evidence="2 7" id="KW-0547">Nucleotide-binding</keyword>
<comment type="caution">
    <text evidence="7">The sequence shown here is derived from an EMBL/GenBank/DDBJ whole genome shotgun (WGS) entry which is preliminary data.</text>
</comment>
<evidence type="ECO:0000313" key="8">
    <source>
        <dbReference type="Proteomes" id="UP000433788"/>
    </source>
</evidence>
<name>A0A6N7QPJ7_9GAMM</name>
<evidence type="ECO:0000259" key="6">
    <source>
        <dbReference type="PROSITE" id="PS51194"/>
    </source>
</evidence>
<dbReference type="GO" id="GO:0016787">
    <property type="term" value="F:hydrolase activity"/>
    <property type="evidence" value="ECO:0007669"/>
    <property type="project" value="UniProtKB-KW"/>
</dbReference>
<dbReference type="GO" id="GO:0005524">
    <property type="term" value="F:ATP binding"/>
    <property type="evidence" value="ECO:0007669"/>
    <property type="project" value="InterPro"/>
</dbReference>
<dbReference type="InterPro" id="IPR007527">
    <property type="entry name" value="Znf_SWIM"/>
</dbReference>
<dbReference type="SMART" id="SM00490">
    <property type="entry name" value="HELICc"/>
    <property type="match status" value="1"/>
</dbReference>
<evidence type="ECO:0000256" key="1">
    <source>
        <dbReference type="ARBA" id="ARBA00022801"/>
    </source>
</evidence>
<keyword evidence="1" id="KW-0378">Hydrolase</keyword>
<dbReference type="InterPro" id="IPR000330">
    <property type="entry name" value="SNF2_N"/>
</dbReference>
<dbReference type="PANTHER" id="PTHR10799">
    <property type="entry name" value="SNF2/RAD54 HELICASE FAMILY"/>
    <property type="match status" value="1"/>
</dbReference>
<dbReference type="InterPro" id="IPR014001">
    <property type="entry name" value="Helicase_ATP-bd"/>
</dbReference>
<keyword evidence="2 7" id="KW-0347">Helicase</keyword>
<dbReference type="PROSITE" id="PS51192">
    <property type="entry name" value="HELICASE_ATP_BIND_1"/>
    <property type="match status" value="1"/>
</dbReference>
<keyword evidence="3" id="KW-0863">Zinc-finger</keyword>